<organism evidence="3 4">
    <name type="scientific">Corynebacterium glaucum</name>
    <dbReference type="NCBI Taxonomy" id="187491"/>
    <lineage>
        <taxon>Bacteria</taxon>
        <taxon>Bacillati</taxon>
        <taxon>Actinomycetota</taxon>
        <taxon>Actinomycetes</taxon>
        <taxon>Mycobacteriales</taxon>
        <taxon>Corynebacteriaceae</taxon>
        <taxon>Corynebacterium</taxon>
    </lineage>
</organism>
<keyword evidence="2" id="KW-0472">Membrane</keyword>
<keyword evidence="2" id="KW-1133">Transmembrane helix</keyword>
<feature type="region of interest" description="Disordered" evidence="1">
    <location>
        <begin position="72"/>
        <end position="119"/>
    </location>
</feature>
<evidence type="ECO:0000313" key="3">
    <source>
        <dbReference type="EMBL" id="AQQ14818.1"/>
    </source>
</evidence>
<dbReference type="EMBL" id="CP019688">
    <property type="protein sequence ID" value="AQQ14818.1"/>
    <property type="molecule type" value="Genomic_DNA"/>
</dbReference>
<keyword evidence="4" id="KW-1185">Reference proteome</keyword>
<keyword evidence="2" id="KW-0812">Transmembrane</keyword>
<name>A0A1Q2HVD9_9CORY</name>
<reference evidence="3 4" key="1">
    <citation type="submission" date="2016-12" db="EMBL/GenBank/DDBJ databases">
        <authorList>
            <person name="Song W.-J."/>
            <person name="Kurnit D.M."/>
        </authorList>
    </citation>
    <scope>NUCLEOTIDE SEQUENCE [LARGE SCALE GENOMIC DNA]</scope>
    <source>
        <strain evidence="3 4">DSM 30827</strain>
    </source>
</reference>
<proteinExistence type="predicted"/>
<sequence length="119" mass="12708">MSTATPNPNDPNRAKDTSAARAANERAETSPDPDQSEIEEQMPTGQKKFPSWLIWIGLVILAFALIWGFRSCSDDSDEQPISPTADATATAAESPAAEQENPDTATEEVTEDAPATSTN</sequence>
<feature type="transmembrane region" description="Helical" evidence="2">
    <location>
        <begin position="52"/>
        <end position="69"/>
    </location>
</feature>
<evidence type="ECO:0000256" key="2">
    <source>
        <dbReference type="SAM" id="Phobius"/>
    </source>
</evidence>
<dbReference type="Proteomes" id="UP000217209">
    <property type="component" value="Chromosome"/>
</dbReference>
<protein>
    <submittedName>
        <fullName evidence="3">Uncharacterized protein</fullName>
    </submittedName>
</protein>
<feature type="region of interest" description="Disordered" evidence="1">
    <location>
        <begin position="1"/>
        <end position="44"/>
    </location>
</feature>
<gene>
    <name evidence="3" type="ORF">CGLAU_04210</name>
</gene>
<evidence type="ECO:0000313" key="4">
    <source>
        <dbReference type="Proteomes" id="UP000217209"/>
    </source>
</evidence>
<feature type="compositionally biased region" description="Low complexity" evidence="1">
    <location>
        <begin position="82"/>
        <end position="98"/>
    </location>
</feature>
<feature type="compositionally biased region" description="Basic and acidic residues" evidence="1">
    <location>
        <begin position="12"/>
        <end position="29"/>
    </location>
</feature>
<dbReference type="AlphaFoldDB" id="A0A1Q2HVD9"/>
<dbReference type="RefSeq" id="WP_095659603.1">
    <property type="nucleotide sequence ID" value="NZ_CP019688.1"/>
</dbReference>
<dbReference type="KEGG" id="cgv:CGLAU_04210"/>
<evidence type="ECO:0000256" key="1">
    <source>
        <dbReference type="SAM" id="MobiDB-lite"/>
    </source>
</evidence>
<accession>A0A1Q2HVD9</accession>